<dbReference type="Pfam" id="PF00563">
    <property type="entry name" value="EAL"/>
    <property type="match status" value="1"/>
</dbReference>
<gene>
    <name evidence="2" type="ORF">EHQ17_13440</name>
</gene>
<proteinExistence type="predicted"/>
<dbReference type="CDD" id="cd01948">
    <property type="entry name" value="EAL"/>
    <property type="match status" value="1"/>
</dbReference>
<dbReference type="Gene3D" id="3.30.70.270">
    <property type="match status" value="1"/>
</dbReference>
<evidence type="ECO:0000259" key="1">
    <source>
        <dbReference type="PROSITE" id="PS50883"/>
    </source>
</evidence>
<evidence type="ECO:0000313" key="3">
    <source>
        <dbReference type="Proteomes" id="UP000298277"/>
    </source>
</evidence>
<dbReference type="Proteomes" id="UP000298277">
    <property type="component" value="Unassembled WGS sequence"/>
</dbReference>
<dbReference type="GO" id="GO:0071111">
    <property type="term" value="F:cyclic-guanylate-specific phosphodiesterase activity"/>
    <property type="evidence" value="ECO:0007669"/>
    <property type="project" value="InterPro"/>
</dbReference>
<organism evidence="2 3">
    <name type="scientific">Leptospira gomenensis</name>
    <dbReference type="NCBI Taxonomy" id="2484974"/>
    <lineage>
        <taxon>Bacteria</taxon>
        <taxon>Pseudomonadati</taxon>
        <taxon>Spirochaetota</taxon>
        <taxon>Spirochaetia</taxon>
        <taxon>Leptospirales</taxon>
        <taxon>Leptospiraceae</taxon>
        <taxon>Leptospira</taxon>
    </lineage>
</organism>
<dbReference type="EMBL" id="RQFA01000061">
    <property type="protein sequence ID" value="TGK31778.1"/>
    <property type="molecule type" value="Genomic_DNA"/>
</dbReference>
<dbReference type="InterPro" id="IPR050706">
    <property type="entry name" value="Cyclic-di-GMP_PDE-like"/>
</dbReference>
<feature type="domain" description="EAL" evidence="1">
    <location>
        <begin position="492"/>
        <end position="752"/>
    </location>
</feature>
<dbReference type="InterPro" id="IPR043128">
    <property type="entry name" value="Rev_trsase/Diguanyl_cyclase"/>
</dbReference>
<dbReference type="SUPFAM" id="SSF141868">
    <property type="entry name" value="EAL domain-like"/>
    <property type="match status" value="1"/>
</dbReference>
<dbReference type="PROSITE" id="PS50883">
    <property type="entry name" value="EAL"/>
    <property type="match status" value="1"/>
</dbReference>
<dbReference type="Gene3D" id="3.20.20.450">
    <property type="entry name" value="EAL domain"/>
    <property type="match status" value="1"/>
</dbReference>
<dbReference type="SMART" id="SM00052">
    <property type="entry name" value="EAL"/>
    <property type="match status" value="1"/>
</dbReference>
<dbReference type="InterPro" id="IPR035919">
    <property type="entry name" value="EAL_sf"/>
</dbReference>
<dbReference type="AlphaFoldDB" id="A0A5F1Y915"/>
<evidence type="ECO:0000313" key="2">
    <source>
        <dbReference type="EMBL" id="TGK31778.1"/>
    </source>
</evidence>
<name>A0A5F1Y915_9LEPT</name>
<accession>A0A5F1Y915</accession>
<protein>
    <submittedName>
        <fullName evidence="2">EAL domain-containing protein</fullName>
    </submittedName>
</protein>
<reference evidence="2" key="1">
    <citation type="journal article" date="2019" name="PLoS Negl. Trop. Dis.">
        <title>Revisiting the worldwide diversity of Leptospira species in the environment.</title>
        <authorList>
            <person name="Vincent A.T."/>
            <person name="Schiettekatte O."/>
            <person name="Bourhy P."/>
            <person name="Veyrier F.J."/>
            <person name="Picardeau M."/>
        </authorList>
    </citation>
    <scope>NUCLEOTIDE SEQUENCE [LARGE SCALE GENOMIC DNA]</scope>
    <source>
        <strain evidence="2">201800299</strain>
    </source>
</reference>
<sequence>MAFQGLGINSHQSTSKRMSNHELEMQIATYTDNDVAPDTFAPFLGEEFDSFSIRIDPWEDETSKRFLYFLDLEGNPIDRIRFIESGSSCRATLLSQNGIALTGALSSVSHSSVREIVFESDFEIHPDPNGVDFIVWDYEYRKNRNVLDIDRETSRNFFPREFRFDREQTQLYEETLDSLRLFANRYELPIERIQLLLRIGRKNFVLSESFSGDESAPKRKRAEIFPLSAHLLEIFLGLRRGTADHFLLTKNGESLLAGSHRDNQKPSLFLSNRICMIANGAASYARFSRLFMDGPEAIGSEIISVKKIYNAFGLQEVFHTIRKIKNEIPVANIPFFESFETGPISERIRSSLLSKGKFENPYILLLKLWSSKEEWDTKKIVNLVGAVIYRASSSKNLVFSELAKDTFVFVFDFENDRNQIDRIKDRIGKTLSKKHRIGRDEVSFLVSMGIASIESEKKSDLETSIRLALEILERKPIRGKFTFDANDDLRRKKSFADFLSNPPKTESDQKLFFQYQPIIDVRTGEIPLLESLARLESEGRIFFPNDFLGKNPDLDSLLELGRRSFLDALRLISELQSNGNLRTKVAINISPEQLSRLEFSESLLNIAKEFSEDWKRIVSRVVIEITENSEMIDGEICRYTIQVLQNIGISFSLDDFGTGYSSFNLLKSVPVEFVKIDKAFIKGVTENSLDRLIVNSILEIASLMELKVIAEGVENEKQFLYLLSIGVELIQGFHVFKPLSRDSLPEILFPERIR</sequence>
<keyword evidence="3" id="KW-1185">Reference proteome</keyword>
<dbReference type="InterPro" id="IPR001633">
    <property type="entry name" value="EAL_dom"/>
</dbReference>
<dbReference type="PANTHER" id="PTHR33121:SF70">
    <property type="entry name" value="SIGNALING PROTEIN YKOW"/>
    <property type="match status" value="1"/>
</dbReference>
<dbReference type="PANTHER" id="PTHR33121">
    <property type="entry name" value="CYCLIC DI-GMP PHOSPHODIESTERASE PDEF"/>
    <property type="match status" value="1"/>
</dbReference>
<comment type="caution">
    <text evidence="2">The sequence shown here is derived from an EMBL/GenBank/DDBJ whole genome shotgun (WGS) entry which is preliminary data.</text>
</comment>